<evidence type="ECO:0000313" key="3">
    <source>
        <dbReference type="Proteomes" id="UP000442105"/>
    </source>
</evidence>
<organism evidence="2 3">
    <name type="scientific">Segatella copri</name>
    <dbReference type="NCBI Taxonomy" id="165179"/>
    <lineage>
        <taxon>Bacteria</taxon>
        <taxon>Pseudomonadati</taxon>
        <taxon>Bacteroidota</taxon>
        <taxon>Bacteroidia</taxon>
        <taxon>Bacteroidales</taxon>
        <taxon>Prevotellaceae</taxon>
        <taxon>Segatella</taxon>
    </lineage>
</organism>
<feature type="chain" id="PRO_5041637853" evidence="1">
    <location>
        <begin position="20"/>
        <end position="223"/>
    </location>
</feature>
<feature type="signal peptide" evidence="1">
    <location>
        <begin position="1"/>
        <end position="19"/>
    </location>
</feature>
<dbReference type="AlphaFoldDB" id="A0AA90UFV7"/>
<accession>A0AA90UFV7</accession>
<evidence type="ECO:0000313" key="2">
    <source>
        <dbReference type="EMBL" id="MQN13168.1"/>
    </source>
</evidence>
<dbReference type="Proteomes" id="UP000442105">
    <property type="component" value="Unassembled WGS sequence"/>
</dbReference>
<protein>
    <submittedName>
        <fullName evidence="2">Uncharacterized protein</fullName>
    </submittedName>
</protein>
<comment type="caution">
    <text evidence="2">The sequence shown here is derived from an EMBL/GenBank/DDBJ whole genome shotgun (WGS) entry which is preliminary data.</text>
</comment>
<reference evidence="3" key="1">
    <citation type="submission" date="2019-09" db="EMBL/GenBank/DDBJ databases">
        <title>Distinct polysaccharide growth profiles of human intestinal Prevotella copri isolates.</title>
        <authorList>
            <person name="Fehlner-Peach H."/>
            <person name="Magnabosco C."/>
            <person name="Raghavan V."/>
            <person name="Scher J.U."/>
            <person name="Tett A."/>
            <person name="Cox L.M."/>
            <person name="Gottsegen C."/>
            <person name="Watters A."/>
            <person name="Wiltshire- Gordon J.D."/>
            <person name="Segata N."/>
            <person name="Bonneau R."/>
            <person name="Littman D.R."/>
        </authorList>
    </citation>
    <scope>NUCLEOTIDE SEQUENCE [LARGE SCALE GENOMIC DNA]</scope>
    <source>
        <strain evidence="3">iAQ1179</strain>
    </source>
</reference>
<gene>
    <name evidence="2" type="ORF">F7D95_10165</name>
</gene>
<proteinExistence type="predicted"/>
<name>A0AA90UFV7_9BACT</name>
<evidence type="ECO:0000256" key="1">
    <source>
        <dbReference type="SAM" id="SignalP"/>
    </source>
</evidence>
<dbReference type="EMBL" id="VZCW01000265">
    <property type="protein sequence ID" value="MQN13168.1"/>
    <property type="molecule type" value="Genomic_DNA"/>
</dbReference>
<sequence length="223" mass="26045">MKRLIAILFVLVNSLAIFAQKDVTKFLGFPIDGTISEMKAKLKTKGFKPISSSDELEGEFNGFKAYVMPMENKGKVWRICVINQTPTNETDIRIRFNNLVRQFSKNTKYLPLKEDQYISEDENISFNMQVKHKRYEANFTQLPSDSSLILKYAHQCVLAKYTEEQIQNPKPEEKTDMTNISVEAIKDFLDKRSVWFMIIENFNQYNIAIYYENGYNKEDGEDL</sequence>
<dbReference type="RefSeq" id="WP_153128794.1">
    <property type="nucleotide sequence ID" value="NZ_VZCW01000265.1"/>
</dbReference>
<keyword evidence="1" id="KW-0732">Signal</keyword>